<name>A0A1I7J345_9BACL</name>
<keyword evidence="1" id="KW-0560">Oxidoreductase</keyword>
<reference evidence="4" key="1">
    <citation type="submission" date="2016-10" db="EMBL/GenBank/DDBJ databases">
        <authorList>
            <person name="Varghese N."/>
        </authorList>
    </citation>
    <scope>NUCLEOTIDE SEQUENCE [LARGE SCALE GENOMIC DNA]</scope>
    <source>
        <strain evidence="4">DSM 17980</strain>
    </source>
</reference>
<dbReference type="Pfam" id="PF19112">
    <property type="entry name" value="VanA_C"/>
    <property type="match status" value="1"/>
</dbReference>
<dbReference type="OrthoDB" id="9800776at2"/>
<dbReference type="AlphaFoldDB" id="A0A1I7J345"/>
<evidence type="ECO:0000259" key="2">
    <source>
        <dbReference type="Pfam" id="PF19112"/>
    </source>
</evidence>
<feature type="domain" description="Vanillate O-demethylase oxygenase-like C-terminal catalytic" evidence="2">
    <location>
        <begin position="31"/>
        <end position="112"/>
    </location>
</feature>
<sequence length="125" mass="14431">MLREAWYAVALTEEVRPGPCRVTVHGQEPFLTFTPADEETTWIFGMCLRNFAHDAALMDEHHLSHTLHVLEEDQRIVESLRPRRAPFQMQDEVHVPSDGPMLRYRHMLRRALGRGPRGSGDTTSR</sequence>
<dbReference type="GO" id="GO:0016491">
    <property type="term" value="F:oxidoreductase activity"/>
    <property type="evidence" value="ECO:0007669"/>
    <property type="project" value="UniProtKB-KW"/>
</dbReference>
<accession>A0A1I7J345</accession>
<protein>
    <recommendedName>
        <fullName evidence="2">Vanillate O-demethylase oxygenase-like C-terminal catalytic domain-containing protein</fullName>
    </recommendedName>
</protein>
<dbReference type="Proteomes" id="UP000183508">
    <property type="component" value="Unassembled WGS sequence"/>
</dbReference>
<organism evidence="3 4">
    <name type="scientific">Alicyclobacillus macrosporangiidus</name>
    <dbReference type="NCBI Taxonomy" id="392015"/>
    <lineage>
        <taxon>Bacteria</taxon>
        <taxon>Bacillati</taxon>
        <taxon>Bacillota</taxon>
        <taxon>Bacilli</taxon>
        <taxon>Bacillales</taxon>
        <taxon>Alicyclobacillaceae</taxon>
        <taxon>Alicyclobacillus</taxon>
    </lineage>
</organism>
<gene>
    <name evidence="3" type="ORF">SAMN05421543_10896</name>
</gene>
<evidence type="ECO:0000313" key="4">
    <source>
        <dbReference type="Proteomes" id="UP000183508"/>
    </source>
</evidence>
<evidence type="ECO:0000256" key="1">
    <source>
        <dbReference type="ARBA" id="ARBA00023002"/>
    </source>
</evidence>
<keyword evidence="4" id="KW-1185">Reference proteome</keyword>
<dbReference type="RefSeq" id="WP_074951833.1">
    <property type="nucleotide sequence ID" value="NZ_FPBV01000008.1"/>
</dbReference>
<dbReference type="STRING" id="392015.SAMN05421543_10896"/>
<proteinExistence type="predicted"/>
<dbReference type="EMBL" id="FPBV01000008">
    <property type="protein sequence ID" value="SFU79603.1"/>
    <property type="molecule type" value="Genomic_DNA"/>
</dbReference>
<dbReference type="SUPFAM" id="SSF55961">
    <property type="entry name" value="Bet v1-like"/>
    <property type="match status" value="1"/>
</dbReference>
<dbReference type="InterPro" id="IPR044043">
    <property type="entry name" value="VanA_C_cat"/>
</dbReference>
<evidence type="ECO:0000313" key="3">
    <source>
        <dbReference type="EMBL" id="SFU79603.1"/>
    </source>
</evidence>
<dbReference type="Gene3D" id="3.90.380.10">
    <property type="entry name" value="Naphthalene 1,2-dioxygenase Alpha Subunit, Chain A, domain 1"/>
    <property type="match status" value="1"/>
</dbReference>